<keyword evidence="1" id="KW-1133">Transmembrane helix</keyword>
<accession>A0ABY6HUU4</accession>
<reference evidence="2" key="1">
    <citation type="submission" date="2022-09" db="EMBL/GenBank/DDBJ databases">
        <title>Actin cytoskeleton and complex cell architecture in an #Asgard archaeon.</title>
        <authorList>
            <person name="Ponce Toledo R.I."/>
            <person name="Schleper C."/>
            <person name="Rodrigues Oliveira T."/>
            <person name="Wollweber F."/>
            <person name="Xu J."/>
            <person name="Rittmann S."/>
            <person name="Klingl A."/>
            <person name="Pilhofer M."/>
        </authorList>
    </citation>
    <scope>NUCLEOTIDE SEQUENCE</scope>
    <source>
        <strain evidence="2">B-35</strain>
    </source>
</reference>
<evidence type="ECO:0000313" key="3">
    <source>
        <dbReference type="Proteomes" id="UP001208689"/>
    </source>
</evidence>
<feature type="transmembrane region" description="Helical" evidence="1">
    <location>
        <begin position="85"/>
        <end position="108"/>
    </location>
</feature>
<organism evidence="2 3">
    <name type="scientific">Candidatus Lokiarchaeum ossiferum</name>
    <dbReference type="NCBI Taxonomy" id="2951803"/>
    <lineage>
        <taxon>Archaea</taxon>
        <taxon>Promethearchaeati</taxon>
        <taxon>Promethearchaeota</taxon>
        <taxon>Promethearchaeia</taxon>
        <taxon>Promethearchaeales</taxon>
        <taxon>Promethearchaeaceae</taxon>
        <taxon>Candidatus Lokiarchaeum</taxon>
    </lineage>
</organism>
<sequence>MNCTIDDNALVNYSGNLTEDSDLENIDLSGNFNTTSFNPAEFGDFQFNLDNYWTWATSDSGTGQTTTIGTDTTTSTNSIDPPNPLPTWVIILIVAVGVAIIIAIMIIVKQNA</sequence>
<keyword evidence="1" id="KW-0812">Transmembrane</keyword>
<evidence type="ECO:0000313" key="2">
    <source>
        <dbReference type="EMBL" id="UYP47118.1"/>
    </source>
</evidence>
<evidence type="ECO:0000256" key="1">
    <source>
        <dbReference type="SAM" id="Phobius"/>
    </source>
</evidence>
<gene>
    <name evidence="2" type="ORF">NEF87_003403</name>
</gene>
<keyword evidence="1" id="KW-0472">Membrane</keyword>
<name>A0ABY6HUU4_9ARCH</name>
<proteinExistence type="predicted"/>
<keyword evidence="3" id="KW-1185">Reference proteome</keyword>
<dbReference type="Proteomes" id="UP001208689">
    <property type="component" value="Chromosome"/>
</dbReference>
<dbReference type="EMBL" id="CP104013">
    <property type="protein sequence ID" value="UYP47118.1"/>
    <property type="molecule type" value="Genomic_DNA"/>
</dbReference>
<protein>
    <submittedName>
        <fullName evidence="2">Uncharacterized protein</fullName>
    </submittedName>
</protein>